<evidence type="ECO:0000256" key="3">
    <source>
        <dbReference type="ARBA" id="ARBA00022741"/>
    </source>
</evidence>
<dbReference type="AlphaFoldDB" id="A0AAE1GP31"/>
<organism evidence="10 11">
    <name type="scientific">Petrolisthes cinctipes</name>
    <name type="common">Flat porcelain crab</name>
    <dbReference type="NCBI Taxonomy" id="88211"/>
    <lineage>
        <taxon>Eukaryota</taxon>
        <taxon>Metazoa</taxon>
        <taxon>Ecdysozoa</taxon>
        <taxon>Arthropoda</taxon>
        <taxon>Crustacea</taxon>
        <taxon>Multicrustacea</taxon>
        <taxon>Malacostraca</taxon>
        <taxon>Eumalacostraca</taxon>
        <taxon>Eucarida</taxon>
        <taxon>Decapoda</taxon>
        <taxon>Pleocyemata</taxon>
        <taxon>Anomura</taxon>
        <taxon>Galatheoidea</taxon>
        <taxon>Porcellanidae</taxon>
        <taxon>Petrolisthes</taxon>
    </lineage>
</organism>
<dbReference type="Gene3D" id="1.20.120.1080">
    <property type="match status" value="1"/>
</dbReference>
<dbReference type="Proteomes" id="UP001286313">
    <property type="component" value="Unassembled WGS sequence"/>
</dbReference>
<dbReference type="GO" id="GO:0003724">
    <property type="term" value="F:RNA helicase activity"/>
    <property type="evidence" value="ECO:0007669"/>
    <property type="project" value="UniProtKB-EC"/>
</dbReference>
<proteinExistence type="inferred from homology"/>
<keyword evidence="4" id="KW-0378">Hydrolase</keyword>
<feature type="domain" description="Helicase ATP-binding" evidence="8">
    <location>
        <begin position="56"/>
        <end position="220"/>
    </location>
</feature>
<evidence type="ECO:0000256" key="6">
    <source>
        <dbReference type="ARBA" id="ARBA00022840"/>
    </source>
</evidence>
<dbReference type="GO" id="GO:0005524">
    <property type="term" value="F:ATP binding"/>
    <property type="evidence" value="ECO:0007669"/>
    <property type="project" value="UniProtKB-KW"/>
</dbReference>
<dbReference type="GO" id="GO:0016787">
    <property type="term" value="F:hydrolase activity"/>
    <property type="evidence" value="ECO:0007669"/>
    <property type="project" value="UniProtKB-KW"/>
</dbReference>
<sequence length="683" mass="76396">MSKIKFLKPGEDTYTEDRSDVDQISGTSFVYNPHRSLGLEKQRQRLPVFSARSHILHLVETKQTTIIVGETGSGKSTQIPQYLHETGWCADGMVCVCEPRRVACTTLAARVAEEASVMLGKEVGYAVRFDDRTTPGLTQIKFVTEGLLVREMMADPLLRQYCAIMVDEAHERTLYTDTLLGLLKKVLRRRKDLRLLVCSATIDALHLFNFFNSNRTSDPSKDTAAIISIEGRNYPVEMFYLEEPAADYIKSSAETVLKIHKGDGPGDILVFLTGAEEVEACVSLIKEHAASLSRDQGSLLVVGMHGSLTSSEQLRAFQSPPTGVRKVVVATNIAETSVTIPGIVYVVDSGFVKIRWYSAESHNETLMVVPTSQASAIQRSGRAGRVRAGKVFRLYPEEQYDKLSEVTPPEMVRTSLSSAVLCLMALGIENMLRFDFPSPPPARHLTAALDELFSLGALTEEGHLSHPLGERMAEFPLSPHLAKMLLVSGEFGCSEEVVSIVAMLQVQNVFTRPRGQDGQARRAHRKFEVKEGDLLTLLNVYSAYMKHGASRRWCSQYFLGHRALARAAEIRTRMEKLLTKFEIPMRSSKDGMDAVRRCITAGLFPNAAYLHPEGHYTTVRGRHTLHIHPSSVLYTQQQPQWVLYHEVLHTSRVLMRDLTVIDPGWLLELAPHFYEKSTLLQIR</sequence>
<evidence type="ECO:0000259" key="8">
    <source>
        <dbReference type="PROSITE" id="PS51192"/>
    </source>
</evidence>
<comment type="similarity">
    <text evidence="1">Belongs to the DEAD box helicase family. DEAH subfamily.</text>
</comment>
<evidence type="ECO:0000256" key="1">
    <source>
        <dbReference type="ARBA" id="ARBA00008792"/>
    </source>
</evidence>
<dbReference type="PROSITE" id="PS51194">
    <property type="entry name" value="HELICASE_CTER"/>
    <property type="match status" value="1"/>
</dbReference>
<dbReference type="InterPro" id="IPR014001">
    <property type="entry name" value="Helicase_ATP-bd"/>
</dbReference>
<dbReference type="GO" id="GO:0071013">
    <property type="term" value="C:catalytic step 2 spliceosome"/>
    <property type="evidence" value="ECO:0007669"/>
    <property type="project" value="TreeGrafter"/>
</dbReference>
<evidence type="ECO:0000313" key="10">
    <source>
        <dbReference type="EMBL" id="KAK3895505.1"/>
    </source>
</evidence>
<keyword evidence="3" id="KW-0547">Nucleotide-binding</keyword>
<dbReference type="EMBL" id="JAWQEG010000039">
    <property type="protein sequence ID" value="KAK3895505.1"/>
    <property type="molecule type" value="Genomic_DNA"/>
</dbReference>
<dbReference type="InterPro" id="IPR027417">
    <property type="entry name" value="P-loop_NTPase"/>
</dbReference>
<evidence type="ECO:0000256" key="4">
    <source>
        <dbReference type="ARBA" id="ARBA00022801"/>
    </source>
</evidence>
<dbReference type="EC" id="3.6.4.13" evidence="2"/>
<feature type="domain" description="Helicase C-terminal" evidence="9">
    <location>
        <begin position="252"/>
        <end position="427"/>
    </location>
</feature>
<dbReference type="FunFam" id="3.40.50.300:FF:000578">
    <property type="entry name" value="probable ATP-dependent RNA helicase DHX35"/>
    <property type="match status" value="1"/>
</dbReference>
<evidence type="ECO:0000256" key="5">
    <source>
        <dbReference type="ARBA" id="ARBA00022806"/>
    </source>
</evidence>
<keyword evidence="6" id="KW-0067">ATP-binding</keyword>
<dbReference type="InterPro" id="IPR001650">
    <property type="entry name" value="Helicase_C-like"/>
</dbReference>
<gene>
    <name evidence="10" type="ORF">Pcinc_000786</name>
</gene>
<dbReference type="SMART" id="SM00847">
    <property type="entry name" value="HA2"/>
    <property type="match status" value="1"/>
</dbReference>
<dbReference type="Pfam" id="PF21010">
    <property type="entry name" value="HA2_C"/>
    <property type="match status" value="1"/>
</dbReference>
<dbReference type="Pfam" id="PF00271">
    <property type="entry name" value="Helicase_C"/>
    <property type="match status" value="1"/>
</dbReference>
<evidence type="ECO:0000259" key="9">
    <source>
        <dbReference type="PROSITE" id="PS51194"/>
    </source>
</evidence>
<protein>
    <recommendedName>
        <fullName evidence="2">RNA helicase</fullName>
        <ecNumber evidence="2">3.6.4.13</ecNumber>
    </recommendedName>
</protein>
<dbReference type="PROSITE" id="PS51192">
    <property type="entry name" value="HELICASE_ATP_BIND_1"/>
    <property type="match status" value="1"/>
</dbReference>
<comment type="caution">
    <text evidence="10">The sequence shown here is derived from an EMBL/GenBank/DDBJ whole genome shotgun (WGS) entry which is preliminary data.</text>
</comment>
<keyword evidence="5" id="KW-0347">Helicase</keyword>
<dbReference type="SMART" id="SM00490">
    <property type="entry name" value="HELICc"/>
    <property type="match status" value="1"/>
</dbReference>
<dbReference type="SMART" id="SM00487">
    <property type="entry name" value="DEXDc"/>
    <property type="match status" value="1"/>
</dbReference>
<evidence type="ECO:0000256" key="2">
    <source>
        <dbReference type="ARBA" id="ARBA00012552"/>
    </source>
</evidence>
<dbReference type="GO" id="GO:0003723">
    <property type="term" value="F:RNA binding"/>
    <property type="evidence" value="ECO:0007669"/>
    <property type="project" value="TreeGrafter"/>
</dbReference>
<dbReference type="Pfam" id="PF07717">
    <property type="entry name" value="OB_NTP_bind"/>
    <property type="match status" value="1"/>
</dbReference>
<comment type="catalytic activity">
    <reaction evidence="7">
        <text>ATP + H2O = ADP + phosphate + H(+)</text>
        <dbReference type="Rhea" id="RHEA:13065"/>
        <dbReference type="ChEBI" id="CHEBI:15377"/>
        <dbReference type="ChEBI" id="CHEBI:15378"/>
        <dbReference type="ChEBI" id="CHEBI:30616"/>
        <dbReference type="ChEBI" id="CHEBI:43474"/>
        <dbReference type="ChEBI" id="CHEBI:456216"/>
        <dbReference type="EC" id="3.6.4.13"/>
    </reaction>
</comment>
<dbReference type="PANTHER" id="PTHR18934:SF136">
    <property type="entry name" value="ATP-DEPENDENT RNA HELICASE DHX35-RELATED"/>
    <property type="match status" value="1"/>
</dbReference>
<dbReference type="FunFam" id="3.40.50.300:FF:000145">
    <property type="entry name" value="probable ATP-dependent RNA helicase DHX40"/>
    <property type="match status" value="1"/>
</dbReference>
<dbReference type="CDD" id="cd18791">
    <property type="entry name" value="SF2_C_RHA"/>
    <property type="match status" value="1"/>
</dbReference>
<dbReference type="PANTHER" id="PTHR18934">
    <property type="entry name" value="ATP-DEPENDENT RNA HELICASE"/>
    <property type="match status" value="1"/>
</dbReference>
<dbReference type="InterPro" id="IPR011709">
    <property type="entry name" value="DEAD-box_helicase_OB_fold"/>
</dbReference>
<keyword evidence="11" id="KW-1185">Reference proteome</keyword>
<evidence type="ECO:0000313" key="11">
    <source>
        <dbReference type="Proteomes" id="UP001286313"/>
    </source>
</evidence>
<reference evidence="10" key="1">
    <citation type="submission" date="2023-10" db="EMBL/GenBank/DDBJ databases">
        <title>Genome assemblies of two species of porcelain crab, Petrolisthes cinctipes and Petrolisthes manimaculis (Anomura: Porcellanidae).</title>
        <authorList>
            <person name="Angst P."/>
        </authorList>
    </citation>
    <scope>NUCLEOTIDE SEQUENCE</scope>
    <source>
        <strain evidence="10">PB745_01</strain>
        <tissue evidence="10">Gill</tissue>
    </source>
</reference>
<evidence type="ECO:0000256" key="7">
    <source>
        <dbReference type="ARBA" id="ARBA00047984"/>
    </source>
</evidence>
<name>A0AAE1GP31_PETCI</name>
<accession>A0AAE1GP31</accession>
<dbReference type="Gene3D" id="3.40.50.300">
    <property type="entry name" value="P-loop containing nucleotide triphosphate hydrolases"/>
    <property type="match status" value="2"/>
</dbReference>
<dbReference type="InterPro" id="IPR048333">
    <property type="entry name" value="HA2_WH"/>
</dbReference>
<dbReference type="InterPro" id="IPR007502">
    <property type="entry name" value="Helicase-assoc_dom"/>
</dbReference>
<dbReference type="Pfam" id="PF04408">
    <property type="entry name" value="WHD_HA2"/>
    <property type="match status" value="1"/>
</dbReference>
<dbReference type="SUPFAM" id="SSF52540">
    <property type="entry name" value="P-loop containing nucleoside triphosphate hydrolases"/>
    <property type="match status" value="1"/>
</dbReference>